<gene>
    <name evidence="3" type="ORF">FRX31_009008</name>
</gene>
<evidence type="ECO:0000313" key="3">
    <source>
        <dbReference type="EMBL" id="KAF5201410.1"/>
    </source>
</evidence>
<feature type="coiled-coil region" evidence="1">
    <location>
        <begin position="26"/>
        <end position="60"/>
    </location>
</feature>
<feature type="compositionally biased region" description="Low complexity" evidence="2">
    <location>
        <begin position="567"/>
        <end position="576"/>
    </location>
</feature>
<comment type="caution">
    <text evidence="3">The sequence shown here is derived from an EMBL/GenBank/DDBJ whole genome shotgun (WGS) entry which is preliminary data.</text>
</comment>
<reference evidence="3 4" key="1">
    <citation type="submission" date="2020-06" db="EMBL/GenBank/DDBJ databases">
        <title>Transcriptomic and genomic resources for Thalictrum thalictroides and T. hernandezii: Facilitating candidate gene discovery in an emerging model plant lineage.</title>
        <authorList>
            <person name="Arias T."/>
            <person name="Riano-Pachon D.M."/>
            <person name="Di Stilio V.S."/>
        </authorList>
    </citation>
    <scope>NUCLEOTIDE SEQUENCE [LARGE SCALE GENOMIC DNA]</scope>
    <source>
        <strain evidence="4">cv. WT478/WT964</strain>
        <tissue evidence="3">Leaves</tissue>
    </source>
</reference>
<name>A0A7J6WY62_THATH</name>
<feature type="region of interest" description="Disordered" evidence="2">
    <location>
        <begin position="557"/>
        <end position="604"/>
    </location>
</feature>
<accession>A0A7J6WY62</accession>
<dbReference type="AlphaFoldDB" id="A0A7J6WY62"/>
<protein>
    <submittedName>
        <fullName evidence="3">Sap-like protein bp-73</fullName>
    </submittedName>
</protein>
<evidence type="ECO:0000313" key="4">
    <source>
        <dbReference type="Proteomes" id="UP000554482"/>
    </source>
</evidence>
<proteinExistence type="predicted"/>
<evidence type="ECO:0000256" key="2">
    <source>
        <dbReference type="SAM" id="MobiDB-lite"/>
    </source>
</evidence>
<evidence type="ECO:0000256" key="1">
    <source>
        <dbReference type="SAM" id="Coils"/>
    </source>
</evidence>
<feature type="region of interest" description="Disordered" evidence="2">
    <location>
        <begin position="301"/>
        <end position="331"/>
    </location>
</feature>
<dbReference type="OrthoDB" id="1065581at2759"/>
<keyword evidence="4" id="KW-1185">Reference proteome</keyword>
<dbReference type="EMBL" id="JABWDY010009482">
    <property type="protein sequence ID" value="KAF5201410.1"/>
    <property type="molecule type" value="Genomic_DNA"/>
</dbReference>
<feature type="compositionally biased region" description="Basic and acidic residues" evidence="2">
    <location>
        <begin position="306"/>
        <end position="328"/>
    </location>
</feature>
<dbReference type="Proteomes" id="UP000554482">
    <property type="component" value="Unassembled WGS sequence"/>
</dbReference>
<organism evidence="3 4">
    <name type="scientific">Thalictrum thalictroides</name>
    <name type="common">Rue-anemone</name>
    <name type="synonym">Anemone thalictroides</name>
    <dbReference type="NCBI Taxonomy" id="46969"/>
    <lineage>
        <taxon>Eukaryota</taxon>
        <taxon>Viridiplantae</taxon>
        <taxon>Streptophyta</taxon>
        <taxon>Embryophyta</taxon>
        <taxon>Tracheophyta</taxon>
        <taxon>Spermatophyta</taxon>
        <taxon>Magnoliopsida</taxon>
        <taxon>Ranunculales</taxon>
        <taxon>Ranunculaceae</taxon>
        <taxon>Thalictroideae</taxon>
        <taxon>Thalictrum</taxon>
    </lineage>
</organism>
<keyword evidence="1" id="KW-0175">Coiled coil</keyword>
<sequence length="644" mass="71703">MDGSGFGFDCLIDVIEEDALNQKCCIEVLQKLVSKADTDIEELEGELLVLQTQLQWAEHNKNADPFDVCSTALGEKINSYKRLTSSLKNKDLDEHDIAIQSEIDSESGKKLHEIIKSLLDNFHELDAQDGQHSNISVTEGESDALKVCVHQSSQKPDLDMIDSSHMKTEEGNESIVTLKNNDHMSDSSAEPEMMIHDQQEKKKFLQDDFVPTTNTENVFITESSPKVESCGTKDIIHLDMNKVKEVGVVDSTSSIKVKSSSKLKKKKARDIIHSKQDDVEEPKTSAIDKVVTLKPSMKFYKKRVKDSRQSDKLHVQKGELPDGSKSDNQKSYLMLPGLSQSELTEPRTSVTDKVIGSKLPFKLTKKAIDIVQPKKNRGQELHVKTADVPDSNDNDSLKSCLMLQGLSRSSVTGKVIDLNLPLKLQKKAKEIVQPKNNRSREPLIADTGRTITLYSSFDAEPKASEMGMDMINLDPEVIHVTGVASAPENCIKSNKGKRKRHNQVEVCKFGFSSEKKRMKRVASNGVKEPSAVHKYNHFSVDSIFKMSTDELDTAQLKDSTAFDEPPKLLSSTTNKTTKPKSSKSSKSFNIGDSRIDDMTGALSGPHEMRSWTVTELKSLAKSRGMTGYSKFKKEKLLEILTQVG</sequence>